<feature type="binding site" evidence="5">
    <location>
        <position position="106"/>
    </location>
    <ligand>
        <name>substrate</name>
    </ligand>
</feature>
<protein>
    <submittedName>
        <fullName evidence="8">Aldo/keto reductase</fullName>
    </submittedName>
</protein>
<dbReference type="Pfam" id="PF00248">
    <property type="entry name" value="Aldo_ket_red"/>
    <property type="match status" value="1"/>
</dbReference>
<dbReference type="AlphaFoldDB" id="A0A9D2B0Z6"/>
<dbReference type="EMBL" id="DXEV01000061">
    <property type="protein sequence ID" value="HIX56456.1"/>
    <property type="molecule type" value="Genomic_DNA"/>
</dbReference>
<dbReference type="InterPro" id="IPR023210">
    <property type="entry name" value="NADP_OxRdtase_dom"/>
</dbReference>
<evidence type="ECO:0000256" key="5">
    <source>
        <dbReference type="PIRSR" id="PIRSR000097-2"/>
    </source>
</evidence>
<organism evidence="8 9">
    <name type="scientific">Candidatus Anaerobiospirillum pullistercoris</name>
    <dbReference type="NCBI Taxonomy" id="2838452"/>
    <lineage>
        <taxon>Bacteria</taxon>
        <taxon>Pseudomonadati</taxon>
        <taxon>Pseudomonadota</taxon>
        <taxon>Gammaproteobacteria</taxon>
        <taxon>Aeromonadales</taxon>
        <taxon>Succinivibrionaceae</taxon>
        <taxon>Anaerobiospirillum</taxon>
    </lineage>
</organism>
<dbReference type="PRINTS" id="PR00069">
    <property type="entry name" value="ALDKETRDTASE"/>
</dbReference>
<evidence type="ECO:0000256" key="6">
    <source>
        <dbReference type="PIRSR" id="PIRSR000097-3"/>
    </source>
</evidence>
<name>A0A9D2B0Z6_9GAMM</name>
<dbReference type="GO" id="GO:0016616">
    <property type="term" value="F:oxidoreductase activity, acting on the CH-OH group of donors, NAD or NADP as acceptor"/>
    <property type="evidence" value="ECO:0007669"/>
    <property type="project" value="UniProtKB-ARBA"/>
</dbReference>
<keyword evidence="3" id="KW-0560">Oxidoreductase</keyword>
<evidence type="ECO:0000313" key="8">
    <source>
        <dbReference type="EMBL" id="HIX56456.1"/>
    </source>
</evidence>
<dbReference type="PROSITE" id="PS00798">
    <property type="entry name" value="ALDOKETO_REDUCTASE_1"/>
    <property type="match status" value="1"/>
</dbReference>
<reference evidence="8" key="1">
    <citation type="journal article" date="2021" name="PeerJ">
        <title>Extensive microbial diversity within the chicken gut microbiome revealed by metagenomics and culture.</title>
        <authorList>
            <person name="Gilroy R."/>
            <person name="Ravi A."/>
            <person name="Getino M."/>
            <person name="Pursley I."/>
            <person name="Horton D.L."/>
            <person name="Alikhan N.F."/>
            <person name="Baker D."/>
            <person name="Gharbi K."/>
            <person name="Hall N."/>
            <person name="Watson M."/>
            <person name="Adriaenssens E.M."/>
            <person name="Foster-Nyarko E."/>
            <person name="Jarju S."/>
            <person name="Secka A."/>
            <person name="Antonio M."/>
            <person name="Oren A."/>
            <person name="Chaudhuri R.R."/>
            <person name="La Ragione R."/>
            <person name="Hildebrand F."/>
            <person name="Pallen M.J."/>
        </authorList>
    </citation>
    <scope>NUCLEOTIDE SEQUENCE</scope>
    <source>
        <strain evidence="8">USASDec5-558</strain>
    </source>
</reference>
<dbReference type="SUPFAM" id="SSF51430">
    <property type="entry name" value="NAD(P)-linked oxidoreductase"/>
    <property type="match status" value="1"/>
</dbReference>
<feature type="domain" description="NADP-dependent oxidoreductase" evidence="7">
    <location>
        <begin position="20"/>
        <end position="257"/>
    </location>
</feature>
<evidence type="ECO:0000256" key="3">
    <source>
        <dbReference type="ARBA" id="ARBA00023002"/>
    </source>
</evidence>
<accession>A0A9D2B0Z6</accession>
<gene>
    <name evidence="8" type="ORF">H9850_03175</name>
</gene>
<dbReference type="InterPro" id="IPR036812">
    <property type="entry name" value="NAD(P)_OxRdtase_dom_sf"/>
</dbReference>
<evidence type="ECO:0000256" key="1">
    <source>
        <dbReference type="ARBA" id="ARBA00007905"/>
    </source>
</evidence>
<dbReference type="PIRSF" id="PIRSF000097">
    <property type="entry name" value="AKR"/>
    <property type="match status" value="1"/>
</dbReference>
<dbReference type="Proteomes" id="UP000886829">
    <property type="component" value="Unassembled WGS sequence"/>
</dbReference>
<sequence length="287" mass="32491">MEFVTLNNGLQMPKLGYGVYQVTKEECERCVRDALDVGYRLIDTAQAYFNEAEVGKAIRESGIPRDEIFVTSKVWISNYGYEKTKASVEHSLKLMGLDYLDLMLLHQPFADYYGAYRALEDLQAEGKLRSIGVSNFYPRVIADLAAFARVVPQVNQVEVNPFHQQVEAQQVMEQRKVQIEAWAPFGEGRNGMFEQPVLKQIAAKHGKSVAQVILRFLMQRNVVALAKSTHKERMAENFNIFDFTLDQGYMDAIAALDNKQSLFFDHASVQAVDLFVSFSKAVGDKLV</sequence>
<feature type="active site" description="Proton donor" evidence="4">
    <location>
        <position position="48"/>
    </location>
</feature>
<dbReference type="FunFam" id="3.20.20.100:FF:000015">
    <property type="entry name" value="Oxidoreductase, aldo/keto reductase family"/>
    <property type="match status" value="1"/>
</dbReference>
<feature type="site" description="Lowers pKa of active site Tyr" evidence="6">
    <location>
        <position position="73"/>
    </location>
</feature>
<dbReference type="Gene3D" id="3.20.20.100">
    <property type="entry name" value="NADP-dependent oxidoreductase domain"/>
    <property type="match status" value="1"/>
</dbReference>
<keyword evidence="2" id="KW-0521">NADP</keyword>
<dbReference type="PANTHER" id="PTHR43827">
    <property type="entry name" value="2,5-DIKETO-D-GLUCONIC ACID REDUCTASE"/>
    <property type="match status" value="1"/>
</dbReference>
<dbReference type="PANTHER" id="PTHR43827:SF3">
    <property type="entry name" value="NADP-DEPENDENT OXIDOREDUCTASE DOMAIN-CONTAINING PROTEIN"/>
    <property type="match status" value="1"/>
</dbReference>
<dbReference type="CDD" id="cd19133">
    <property type="entry name" value="AKR_AKR5F1"/>
    <property type="match status" value="1"/>
</dbReference>
<evidence type="ECO:0000256" key="2">
    <source>
        <dbReference type="ARBA" id="ARBA00022857"/>
    </source>
</evidence>
<dbReference type="InterPro" id="IPR018170">
    <property type="entry name" value="Aldo/ket_reductase_CS"/>
</dbReference>
<comment type="caution">
    <text evidence="8">The sequence shown here is derived from an EMBL/GenBank/DDBJ whole genome shotgun (WGS) entry which is preliminary data.</text>
</comment>
<dbReference type="PROSITE" id="PS00063">
    <property type="entry name" value="ALDOKETO_REDUCTASE_3"/>
    <property type="match status" value="1"/>
</dbReference>
<evidence type="ECO:0000259" key="7">
    <source>
        <dbReference type="Pfam" id="PF00248"/>
    </source>
</evidence>
<reference evidence="8" key="2">
    <citation type="submission" date="2021-04" db="EMBL/GenBank/DDBJ databases">
        <authorList>
            <person name="Gilroy R."/>
        </authorList>
    </citation>
    <scope>NUCLEOTIDE SEQUENCE</scope>
    <source>
        <strain evidence="8">USASDec5-558</strain>
    </source>
</reference>
<comment type="similarity">
    <text evidence="1">Belongs to the aldo/keto reductase family.</text>
</comment>
<dbReference type="InterPro" id="IPR020471">
    <property type="entry name" value="AKR"/>
</dbReference>
<evidence type="ECO:0000256" key="4">
    <source>
        <dbReference type="PIRSR" id="PIRSR000097-1"/>
    </source>
</evidence>
<proteinExistence type="inferred from homology"/>
<evidence type="ECO:0000313" key="9">
    <source>
        <dbReference type="Proteomes" id="UP000886829"/>
    </source>
</evidence>